<name>A0A702JGZ9_SALET</name>
<keyword evidence="1" id="KW-0732">Signal</keyword>
<gene>
    <name evidence="2" type="ORF">G0D64_13090</name>
</gene>
<evidence type="ECO:0000313" key="2">
    <source>
        <dbReference type="EMBL" id="HAC6888884.1"/>
    </source>
</evidence>
<reference evidence="2" key="2">
    <citation type="submission" date="2018-07" db="EMBL/GenBank/DDBJ databases">
        <authorList>
            <consortium name="NCBI Pathogen Detection Project"/>
        </authorList>
    </citation>
    <scope>NUCLEOTIDE SEQUENCE</scope>
    <source>
        <strain evidence="2">13-0166</strain>
    </source>
</reference>
<feature type="chain" id="PRO_5028203854" evidence="1">
    <location>
        <begin position="19"/>
        <end position="68"/>
    </location>
</feature>
<comment type="caution">
    <text evidence="2">The sequence shown here is derived from an EMBL/GenBank/DDBJ whole genome shotgun (WGS) entry which is preliminary data.</text>
</comment>
<reference evidence="2" key="1">
    <citation type="journal article" date="2018" name="Genome Biol.">
        <title>SKESA: strategic k-mer extension for scrupulous assemblies.</title>
        <authorList>
            <person name="Souvorov A."/>
            <person name="Agarwala R."/>
            <person name="Lipman D.J."/>
        </authorList>
    </citation>
    <scope>NUCLEOTIDE SEQUENCE</scope>
    <source>
        <strain evidence="2">13-0166</strain>
    </source>
</reference>
<organism evidence="2">
    <name type="scientific">Salmonella enterica I</name>
    <dbReference type="NCBI Taxonomy" id="59201"/>
    <lineage>
        <taxon>Bacteria</taxon>
        <taxon>Pseudomonadati</taxon>
        <taxon>Pseudomonadota</taxon>
        <taxon>Gammaproteobacteria</taxon>
        <taxon>Enterobacterales</taxon>
        <taxon>Enterobacteriaceae</taxon>
        <taxon>Salmonella</taxon>
    </lineage>
</organism>
<feature type="signal peptide" evidence="1">
    <location>
        <begin position="1"/>
        <end position="18"/>
    </location>
</feature>
<accession>A0A702JGZ9</accession>
<protein>
    <submittedName>
        <fullName evidence="2">Uncharacterized protein</fullName>
    </submittedName>
</protein>
<evidence type="ECO:0000256" key="1">
    <source>
        <dbReference type="SAM" id="SignalP"/>
    </source>
</evidence>
<proteinExistence type="predicted"/>
<sequence>MRYLLMLFMIFISSNLQAYCYIINPESASNTKIEDVIEIKLDSRNVFEKEVSMVFPDSFSGFRCLGGT</sequence>
<dbReference type="EMBL" id="DAAMJH010000023">
    <property type="protein sequence ID" value="HAC6888884.1"/>
    <property type="molecule type" value="Genomic_DNA"/>
</dbReference>
<dbReference type="AlphaFoldDB" id="A0A702JGZ9"/>
<feature type="non-terminal residue" evidence="2">
    <location>
        <position position="68"/>
    </location>
</feature>